<evidence type="ECO:0000313" key="7">
    <source>
        <dbReference type="Proteomes" id="UP000694545"/>
    </source>
</evidence>
<evidence type="ECO:0000259" key="5">
    <source>
        <dbReference type="PROSITE" id="PS50835"/>
    </source>
</evidence>
<evidence type="ECO:0000313" key="6">
    <source>
        <dbReference type="Ensembl" id="ENSVKKP00000016065.1"/>
    </source>
</evidence>
<keyword evidence="1" id="KW-0391">Immunity</keyword>
<dbReference type="Pfam" id="PF07686">
    <property type="entry name" value="V-set"/>
    <property type="match status" value="1"/>
</dbReference>
<evidence type="ECO:0000256" key="3">
    <source>
        <dbReference type="ARBA" id="ARBA00043265"/>
    </source>
</evidence>
<dbReference type="GO" id="GO:0005576">
    <property type="term" value="C:extracellular region"/>
    <property type="evidence" value="ECO:0007669"/>
    <property type="project" value="UniProtKB-ARBA"/>
</dbReference>
<protein>
    <recommendedName>
        <fullName evidence="5">Ig-like domain-containing protein</fullName>
    </recommendedName>
</protein>
<proteinExistence type="predicted"/>
<dbReference type="AlphaFoldDB" id="A0A8D2L398"/>
<dbReference type="Gene3D" id="2.60.40.10">
    <property type="entry name" value="Immunoglobulins"/>
    <property type="match status" value="1"/>
</dbReference>
<evidence type="ECO:0000256" key="2">
    <source>
        <dbReference type="ARBA" id="ARBA00023130"/>
    </source>
</evidence>
<organism evidence="6 7">
    <name type="scientific">Varanus komodoensis</name>
    <name type="common">Komodo dragon</name>
    <dbReference type="NCBI Taxonomy" id="61221"/>
    <lineage>
        <taxon>Eukaryota</taxon>
        <taxon>Metazoa</taxon>
        <taxon>Chordata</taxon>
        <taxon>Craniata</taxon>
        <taxon>Vertebrata</taxon>
        <taxon>Euteleostomi</taxon>
        <taxon>Lepidosauria</taxon>
        <taxon>Squamata</taxon>
        <taxon>Bifurcata</taxon>
        <taxon>Unidentata</taxon>
        <taxon>Episquamata</taxon>
        <taxon>Toxicofera</taxon>
        <taxon>Anguimorpha</taxon>
        <taxon>Paleoanguimorpha</taxon>
        <taxon>Varanoidea</taxon>
        <taxon>Varanidae</taxon>
        <taxon>Varanus</taxon>
    </lineage>
</organism>
<dbReference type="SMART" id="SM00409">
    <property type="entry name" value="IG"/>
    <property type="match status" value="1"/>
</dbReference>
<dbReference type="Ensembl" id="ENSVKKT00000016445.1">
    <property type="protein sequence ID" value="ENSVKKP00000016065.1"/>
    <property type="gene ID" value="ENSVKKG00000010953.1"/>
</dbReference>
<dbReference type="InterPro" id="IPR013106">
    <property type="entry name" value="Ig_V-set"/>
</dbReference>
<dbReference type="SMART" id="SM00406">
    <property type="entry name" value="IGv"/>
    <property type="match status" value="1"/>
</dbReference>
<evidence type="ECO:0000256" key="1">
    <source>
        <dbReference type="ARBA" id="ARBA00022859"/>
    </source>
</evidence>
<keyword evidence="7" id="KW-1185">Reference proteome</keyword>
<name>A0A8D2L398_VARKO</name>
<keyword evidence="2" id="KW-1064">Adaptive immunity</keyword>
<dbReference type="PROSITE" id="PS50835">
    <property type="entry name" value="IG_LIKE"/>
    <property type="match status" value="1"/>
</dbReference>
<dbReference type="GO" id="GO:0019814">
    <property type="term" value="C:immunoglobulin complex"/>
    <property type="evidence" value="ECO:0007669"/>
    <property type="project" value="UniProtKB-KW"/>
</dbReference>
<accession>A0A8D2L398</accession>
<sequence length="190" mass="21096">MVLYVNQPRRLPVLKNKNPGVQNGLAKSKLFWRKEGQKTHGKRRKGDELRLAFPLLTVLLLSIQLTESGPGVVNPGGTFKLTCVVSGVEVGGWFWGWNRQLPGKALQWMGSIENSVNGGKPFYNAVFSNRISITRDTSRNEFYLELRSVTAADTATYFCTRVRQRTVMQGSGASRHKPQEGSATCTASHV</sequence>
<dbReference type="InterPro" id="IPR013783">
    <property type="entry name" value="Ig-like_fold"/>
</dbReference>
<keyword evidence="3" id="KW-1280">Immunoglobulin</keyword>
<feature type="region of interest" description="Disordered" evidence="4">
    <location>
        <begin position="169"/>
        <end position="190"/>
    </location>
</feature>
<reference evidence="6" key="2">
    <citation type="submission" date="2025-09" db="UniProtKB">
        <authorList>
            <consortium name="Ensembl"/>
        </authorList>
    </citation>
    <scope>IDENTIFICATION</scope>
</reference>
<dbReference type="Proteomes" id="UP000694545">
    <property type="component" value="Unplaced"/>
</dbReference>
<dbReference type="PANTHER" id="PTHR23266">
    <property type="entry name" value="IMMUNOGLOBULIN HEAVY CHAIN"/>
    <property type="match status" value="1"/>
</dbReference>
<dbReference type="GO" id="GO:0002250">
    <property type="term" value="P:adaptive immune response"/>
    <property type="evidence" value="ECO:0007669"/>
    <property type="project" value="UniProtKB-KW"/>
</dbReference>
<reference evidence="6" key="1">
    <citation type="submission" date="2025-08" db="UniProtKB">
        <authorList>
            <consortium name="Ensembl"/>
        </authorList>
    </citation>
    <scope>IDENTIFICATION</scope>
</reference>
<evidence type="ECO:0000256" key="4">
    <source>
        <dbReference type="SAM" id="MobiDB-lite"/>
    </source>
</evidence>
<dbReference type="OMA" id="RETPHTH"/>
<dbReference type="InterPro" id="IPR007110">
    <property type="entry name" value="Ig-like_dom"/>
</dbReference>
<dbReference type="InterPro" id="IPR050199">
    <property type="entry name" value="IgHV"/>
</dbReference>
<dbReference type="SUPFAM" id="SSF48726">
    <property type="entry name" value="Immunoglobulin"/>
    <property type="match status" value="1"/>
</dbReference>
<feature type="domain" description="Ig-like" evidence="5">
    <location>
        <begin position="54"/>
        <end position="160"/>
    </location>
</feature>
<feature type="compositionally biased region" description="Polar residues" evidence="4">
    <location>
        <begin position="181"/>
        <end position="190"/>
    </location>
</feature>
<dbReference type="InterPro" id="IPR003599">
    <property type="entry name" value="Ig_sub"/>
</dbReference>
<dbReference type="InterPro" id="IPR036179">
    <property type="entry name" value="Ig-like_dom_sf"/>
</dbReference>